<evidence type="ECO:0000313" key="1">
    <source>
        <dbReference type="EMBL" id="USQ75173.1"/>
    </source>
</evidence>
<proteinExistence type="predicted"/>
<name>A0ABY4YEK7_9MICO</name>
<dbReference type="Proteomes" id="UP001056535">
    <property type="component" value="Chromosome"/>
</dbReference>
<accession>A0ABY4YEK7</accession>
<organism evidence="1 2">
    <name type="scientific">Ornithinimicrobium cryptoxanthini</name>
    <dbReference type="NCBI Taxonomy" id="2934161"/>
    <lineage>
        <taxon>Bacteria</taxon>
        <taxon>Bacillati</taxon>
        <taxon>Actinomycetota</taxon>
        <taxon>Actinomycetes</taxon>
        <taxon>Micrococcales</taxon>
        <taxon>Ornithinimicrobiaceae</taxon>
        <taxon>Ornithinimicrobium</taxon>
    </lineage>
</organism>
<keyword evidence="2" id="KW-1185">Reference proteome</keyword>
<dbReference type="RefSeq" id="WP_252619364.1">
    <property type="nucleotide sequence ID" value="NZ_CP099490.1"/>
</dbReference>
<reference evidence="1" key="1">
    <citation type="submission" date="2022-06" db="EMBL/GenBank/DDBJ databases">
        <title>Ornithinimicrobium JY.X270.</title>
        <authorList>
            <person name="Huang Y."/>
        </authorList>
    </citation>
    <scope>NUCLEOTIDE SEQUENCE</scope>
    <source>
        <strain evidence="1">JY.X270</strain>
    </source>
</reference>
<sequence>MRRIEVEAQAIEAAASTLWSVAEQVRASADRIAGGLQVAAGAGGSAGLASSATVAARHWARGLEGYAEASLALSRATEAAGLAYGLVELQTRGRFAPRVLP</sequence>
<protein>
    <recommendedName>
        <fullName evidence="3">PE family protein</fullName>
    </recommendedName>
</protein>
<evidence type="ECO:0000313" key="2">
    <source>
        <dbReference type="Proteomes" id="UP001056535"/>
    </source>
</evidence>
<gene>
    <name evidence="1" type="ORF">NF557_11070</name>
</gene>
<dbReference type="EMBL" id="CP099490">
    <property type="protein sequence ID" value="USQ75173.1"/>
    <property type="molecule type" value="Genomic_DNA"/>
</dbReference>
<evidence type="ECO:0008006" key="3">
    <source>
        <dbReference type="Google" id="ProtNLM"/>
    </source>
</evidence>